<evidence type="ECO:0000256" key="1">
    <source>
        <dbReference type="SAM" id="MobiDB-lite"/>
    </source>
</evidence>
<keyword evidence="3" id="KW-1185">Reference proteome</keyword>
<dbReference type="AlphaFoldDB" id="A0A845B7D0"/>
<comment type="caution">
    <text evidence="2">The sequence shown here is derived from an EMBL/GenBank/DDBJ whole genome shotgun (WGS) entry which is preliminary data.</text>
</comment>
<accession>A0A845B7D0</accession>
<gene>
    <name evidence="2" type="ORF">E0493_09295</name>
</gene>
<dbReference type="Proteomes" id="UP000460715">
    <property type="component" value="Unassembled WGS sequence"/>
</dbReference>
<organism evidence="2 3">
    <name type="scientific">Teichococcus coralli</name>
    <dbReference type="NCBI Taxonomy" id="2545983"/>
    <lineage>
        <taxon>Bacteria</taxon>
        <taxon>Pseudomonadati</taxon>
        <taxon>Pseudomonadota</taxon>
        <taxon>Alphaproteobacteria</taxon>
        <taxon>Acetobacterales</taxon>
        <taxon>Roseomonadaceae</taxon>
        <taxon>Roseomonas</taxon>
    </lineage>
</organism>
<evidence type="ECO:0000313" key="2">
    <source>
        <dbReference type="EMBL" id="MXP63543.1"/>
    </source>
</evidence>
<feature type="region of interest" description="Disordered" evidence="1">
    <location>
        <begin position="48"/>
        <end position="67"/>
    </location>
</feature>
<protein>
    <submittedName>
        <fullName evidence="2">Uncharacterized protein</fullName>
    </submittedName>
</protein>
<dbReference type="RefSeq" id="WP_160936663.1">
    <property type="nucleotide sequence ID" value="NZ_SNVJ01000006.1"/>
</dbReference>
<reference evidence="2 3" key="1">
    <citation type="submission" date="2019-03" db="EMBL/GenBank/DDBJ databases">
        <title>Roseomonas sp. a novel Roseomonas species isolated from Sea whip Gorgonian.</title>
        <authorList>
            <person name="Li F."/>
            <person name="Pan X."/>
            <person name="Huang S."/>
            <person name="Li Z."/>
            <person name="Meng B."/>
        </authorList>
    </citation>
    <scope>NUCLEOTIDE SEQUENCE [LARGE SCALE GENOMIC DNA]</scope>
    <source>
        <strain evidence="2 3">M0104</strain>
    </source>
</reference>
<name>A0A845B7D0_9PROT</name>
<evidence type="ECO:0000313" key="3">
    <source>
        <dbReference type="Proteomes" id="UP000460715"/>
    </source>
</evidence>
<proteinExistence type="predicted"/>
<sequence length="99" mass="10560">MEDSRAEEIAWRREEKGIRSVLAGDGRVCGIAARADLPQAAVLALSVPEGGPRPGANTNRIQRDVPEASRNASWAEIRRAPCCCQLDLTDLTGGSHPPA</sequence>
<dbReference type="EMBL" id="SNVJ01000006">
    <property type="protein sequence ID" value="MXP63543.1"/>
    <property type="molecule type" value="Genomic_DNA"/>
</dbReference>